<evidence type="ECO:0000259" key="1">
    <source>
        <dbReference type="Pfam" id="PF11822"/>
    </source>
</evidence>
<dbReference type="Proteomes" id="UP000485058">
    <property type="component" value="Unassembled WGS sequence"/>
</dbReference>
<dbReference type="Pfam" id="PF11822">
    <property type="entry name" value="BTB_SANBR"/>
    <property type="match status" value="1"/>
</dbReference>
<dbReference type="PANTHER" id="PTHR20946:SF0">
    <property type="entry name" value="SANT AND BTB DOMAIN REGULATOR OF CLASS SWITCH RECOMBINATION"/>
    <property type="match status" value="1"/>
</dbReference>
<comment type="caution">
    <text evidence="2">The sequence shown here is derived from an EMBL/GenBank/DDBJ whole genome shotgun (WGS) entry which is preliminary data.</text>
</comment>
<feature type="domain" description="SANT and BTB" evidence="1">
    <location>
        <begin position="8"/>
        <end position="103"/>
    </location>
</feature>
<protein>
    <submittedName>
        <fullName evidence="2">Duf3342 domain containing protein</fullName>
    </submittedName>
</protein>
<evidence type="ECO:0000313" key="2">
    <source>
        <dbReference type="EMBL" id="GFH10288.1"/>
    </source>
</evidence>
<gene>
    <name evidence="2" type="ORF">HaLaN_05572</name>
</gene>
<keyword evidence="3" id="KW-1185">Reference proteome</keyword>
<dbReference type="InterPro" id="IPR011333">
    <property type="entry name" value="SKP1/BTB/POZ_sf"/>
</dbReference>
<feature type="non-terminal residue" evidence="2">
    <location>
        <position position="117"/>
    </location>
</feature>
<dbReference type="PANTHER" id="PTHR20946">
    <property type="entry name" value="SANT AND BTB DOMAIN REGULATOR OF CLASS SWITCH RECOMBINATION"/>
    <property type="match status" value="1"/>
</dbReference>
<name>A0A699YR95_HAELA</name>
<dbReference type="CDD" id="cd14733">
    <property type="entry name" value="BACK"/>
    <property type="match status" value="1"/>
</dbReference>
<dbReference type="AlphaFoldDB" id="A0A699YR95"/>
<evidence type="ECO:0000313" key="3">
    <source>
        <dbReference type="Proteomes" id="UP000485058"/>
    </source>
</evidence>
<dbReference type="InterPro" id="IPR021777">
    <property type="entry name" value="SANBR_BTB"/>
</dbReference>
<organism evidence="2 3">
    <name type="scientific">Haematococcus lacustris</name>
    <name type="common">Green alga</name>
    <name type="synonym">Haematococcus pluvialis</name>
    <dbReference type="NCBI Taxonomy" id="44745"/>
    <lineage>
        <taxon>Eukaryota</taxon>
        <taxon>Viridiplantae</taxon>
        <taxon>Chlorophyta</taxon>
        <taxon>core chlorophytes</taxon>
        <taxon>Chlorophyceae</taxon>
        <taxon>CS clade</taxon>
        <taxon>Chlamydomonadales</taxon>
        <taxon>Haematococcaceae</taxon>
        <taxon>Haematococcus</taxon>
    </lineage>
</organism>
<feature type="non-terminal residue" evidence="2">
    <location>
        <position position="1"/>
    </location>
</feature>
<dbReference type="InterPro" id="IPR045902">
    <property type="entry name" value="SANBR-like"/>
</dbReference>
<sequence>MVEAGLVTIRVFDKQQQKEFTCPAECLTKSMRYFKDYLRHVVPGSNVVISVQCDVYIFGLLLHYAKWRASSGSLQPLELTPDTALPVLIASNFLGMEELVAAAVAFIASHLVQVAQR</sequence>
<proteinExistence type="predicted"/>
<accession>A0A699YR95</accession>
<reference evidence="2 3" key="1">
    <citation type="submission" date="2020-02" db="EMBL/GenBank/DDBJ databases">
        <title>Draft genome sequence of Haematococcus lacustris strain NIES-144.</title>
        <authorList>
            <person name="Morimoto D."/>
            <person name="Nakagawa S."/>
            <person name="Yoshida T."/>
            <person name="Sawayama S."/>
        </authorList>
    </citation>
    <scope>NUCLEOTIDE SEQUENCE [LARGE SCALE GENOMIC DNA]</scope>
    <source>
        <strain evidence="2 3">NIES-144</strain>
    </source>
</reference>
<dbReference type="EMBL" id="BLLF01000303">
    <property type="protein sequence ID" value="GFH10288.1"/>
    <property type="molecule type" value="Genomic_DNA"/>
</dbReference>
<dbReference type="Gene3D" id="3.30.710.10">
    <property type="entry name" value="Potassium Channel Kv1.1, Chain A"/>
    <property type="match status" value="1"/>
</dbReference>